<name>A0A4D6Q6U6_ATHDI</name>
<dbReference type="Pfam" id="PF01395">
    <property type="entry name" value="PBP_GOBP"/>
    <property type="match status" value="1"/>
</dbReference>
<dbReference type="InterPro" id="IPR036728">
    <property type="entry name" value="PBP_GOBP_sf"/>
</dbReference>
<accession>A0A4D6Q6U6</accession>
<organism evidence="1">
    <name type="scientific">Athetis dissimilis</name>
    <name type="common">Moth</name>
    <name type="synonym">Proxenus dissimilis</name>
    <dbReference type="NCBI Taxonomy" id="1737331"/>
    <lineage>
        <taxon>Eukaryota</taxon>
        <taxon>Metazoa</taxon>
        <taxon>Ecdysozoa</taxon>
        <taxon>Arthropoda</taxon>
        <taxon>Hexapoda</taxon>
        <taxon>Insecta</taxon>
        <taxon>Pterygota</taxon>
        <taxon>Neoptera</taxon>
        <taxon>Endopterygota</taxon>
        <taxon>Lepidoptera</taxon>
        <taxon>Glossata</taxon>
        <taxon>Ditrysia</taxon>
        <taxon>Noctuoidea</taxon>
        <taxon>Noctuidae</taxon>
        <taxon>Noctuinae</taxon>
        <taxon>Athetis</taxon>
    </lineage>
</organism>
<dbReference type="GO" id="GO:0005549">
    <property type="term" value="F:odorant binding"/>
    <property type="evidence" value="ECO:0007669"/>
    <property type="project" value="InterPro"/>
</dbReference>
<proteinExistence type="evidence at transcript level"/>
<dbReference type="EMBL" id="MH900327">
    <property type="protein sequence ID" value="QCF41958.1"/>
    <property type="molecule type" value="mRNA"/>
</dbReference>
<reference evidence="1" key="1">
    <citation type="submission" date="2018-09" db="EMBL/GenBank/DDBJ databases">
        <authorList>
            <person name="Song Y.Q."/>
        </authorList>
    </citation>
    <scope>NUCLEOTIDE SEQUENCE</scope>
    <source>
        <tissue evidence="1">Antenna or genitals</tissue>
    </source>
</reference>
<sequence length="76" mass="8543">MLKKVDIVTSDGQLNVDVAVSKMPPGLDRNDSRKLLESCKTKTGKDGLNTVFEIFKSYFAGTKYHVKLDFTNILVY</sequence>
<evidence type="ECO:0000313" key="1">
    <source>
        <dbReference type="EMBL" id="QCF41958.1"/>
    </source>
</evidence>
<gene>
    <name evidence="1" type="primary">OBP43</name>
</gene>
<dbReference type="InterPro" id="IPR006170">
    <property type="entry name" value="PBP/GOBP"/>
</dbReference>
<dbReference type="SUPFAM" id="SSF47565">
    <property type="entry name" value="Insect pheromone/odorant-binding proteins"/>
    <property type="match status" value="1"/>
</dbReference>
<dbReference type="AlphaFoldDB" id="A0A4D6Q6U6"/>
<protein>
    <submittedName>
        <fullName evidence="1">Odorant binding protein</fullName>
    </submittedName>
</protein>
<dbReference type="Gene3D" id="1.10.238.20">
    <property type="entry name" value="Pheromone/general odorant binding protein domain"/>
    <property type="match status" value="1"/>
</dbReference>